<keyword evidence="10 14" id="KW-0449">Lipoprotein</keyword>
<dbReference type="SUPFAM" id="SSF50814">
    <property type="entry name" value="Lipocalins"/>
    <property type="match status" value="1"/>
</dbReference>
<evidence type="ECO:0000256" key="3">
    <source>
        <dbReference type="ARBA" id="ARBA00006889"/>
    </source>
</evidence>
<evidence type="ECO:0000256" key="12">
    <source>
        <dbReference type="ARBA" id="ARBA00071217"/>
    </source>
</evidence>
<feature type="domain" description="Lipocalin/cytosolic fatty-acid binding" evidence="15">
    <location>
        <begin position="32"/>
        <end position="172"/>
    </location>
</feature>
<evidence type="ECO:0000256" key="7">
    <source>
        <dbReference type="ARBA" id="ARBA00023136"/>
    </source>
</evidence>
<dbReference type="FunFam" id="2.40.128.20:FF:000002">
    <property type="entry name" value="Outer membrane lipoprotein Blc"/>
    <property type="match status" value="1"/>
</dbReference>
<dbReference type="InterPro" id="IPR000566">
    <property type="entry name" value="Lipocln_cytosolic_FA-bd_dom"/>
</dbReference>
<organism evidence="16 17">
    <name type="scientific">Chlorobaculum thiosulfatiphilum</name>
    <name type="common">Chlorobium limicola f.sp. thiosulfatophilum</name>
    <dbReference type="NCBI Taxonomy" id="115852"/>
    <lineage>
        <taxon>Bacteria</taxon>
        <taxon>Pseudomonadati</taxon>
        <taxon>Chlorobiota</taxon>
        <taxon>Chlorobiia</taxon>
        <taxon>Chlorobiales</taxon>
        <taxon>Chlorobiaceae</taxon>
        <taxon>Chlorobaculum</taxon>
    </lineage>
</organism>
<dbReference type="InterPro" id="IPR002446">
    <property type="entry name" value="Lipocalin_bac"/>
</dbReference>
<dbReference type="PROSITE" id="PS51257">
    <property type="entry name" value="PROKAR_LIPOPROTEIN"/>
    <property type="match status" value="1"/>
</dbReference>
<comment type="similarity">
    <text evidence="3 13">Belongs to the calycin superfamily. Lipocalin family.</text>
</comment>
<evidence type="ECO:0000256" key="5">
    <source>
        <dbReference type="ARBA" id="ARBA00022729"/>
    </source>
</evidence>
<dbReference type="Gene3D" id="2.40.128.20">
    <property type="match status" value="1"/>
</dbReference>
<proteinExistence type="inferred from homology"/>
<dbReference type="InterPro" id="IPR047202">
    <property type="entry name" value="Lipocalin_Blc-like_dom"/>
</dbReference>
<dbReference type="GO" id="GO:0008289">
    <property type="term" value="F:lipid binding"/>
    <property type="evidence" value="ECO:0007669"/>
    <property type="project" value="UniProtKB-KW"/>
</dbReference>
<dbReference type="PROSITE" id="PS00213">
    <property type="entry name" value="LIPOCALIN"/>
    <property type="match status" value="1"/>
</dbReference>
<evidence type="ECO:0000256" key="2">
    <source>
        <dbReference type="ARBA" id="ARBA00004635"/>
    </source>
</evidence>
<feature type="chain" id="PRO_5023584834" description="Outer membrane lipoprotein Blc" evidence="13">
    <location>
        <begin position="22"/>
        <end position="177"/>
    </location>
</feature>
<dbReference type="Proteomes" id="UP000308271">
    <property type="component" value="Unassembled WGS sequence"/>
</dbReference>
<dbReference type="PRINTS" id="PR01171">
    <property type="entry name" value="BCTLIPOCALIN"/>
</dbReference>
<feature type="lipid moiety-binding region" description="N-palmitoyl cysteine" evidence="14">
    <location>
        <position position="18"/>
    </location>
</feature>
<reference evidence="16 17" key="1">
    <citation type="submission" date="2019-05" db="EMBL/GenBank/DDBJ databases">
        <title>Draft Whole-Genome sequence of the green sulfur bacterium Chlorobaculum thiosulfatiphilum DSM 249.</title>
        <authorList>
            <person name="Meyer T.E."/>
            <person name="Kyndt J.A."/>
        </authorList>
    </citation>
    <scope>NUCLEOTIDE SEQUENCE [LARGE SCALE GENOMIC DNA]</scope>
    <source>
        <strain evidence="16 17">DSM 249</strain>
    </source>
</reference>
<dbReference type="PIRSF" id="PIRSF036893">
    <property type="entry name" value="Lipocalin_ApoD"/>
    <property type="match status" value="1"/>
</dbReference>
<keyword evidence="7" id="KW-0472">Membrane</keyword>
<dbReference type="InterPro" id="IPR022271">
    <property type="entry name" value="Lipocalin_ApoD"/>
</dbReference>
<comment type="caution">
    <text evidence="16">The sequence shown here is derived from an EMBL/GenBank/DDBJ whole genome shotgun (WGS) entry which is preliminary data.</text>
</comment>
<feature type="lipid moiety-binding region" description="S-diacylglycerol cysteine" evidence="14">
    <location>
        <position position="18"/>
    </location>
</feature>
<keyword evidence="6" id="KW-0446">Lipid-binding</keyword>
<protein>
    <recommendedName>
        <fullName evidence="12">Outer membrane lipoprotein Blc</fullName>
    </recommendedName>
</protein>
<evidence type="ECO:0000313" key="17">
    <source>
        <dbReference type="Proteomes" id="UP000308271"/>
    </source>
</evidence>
<dbReference type="OrthoDB" id="594739at2"/>
<evidence type="ECO:0000256" key="9">
    <source>
        <dbReference type="ARBA" id="ARBA00023237"/>
    </source>
</evidence>
<evidence type="ECO:0000256" key="10">
    <source>
        <dbReference type="ARBA" id="ARBA00023288"/>
    </source>
</evidence>
<dbReference type="AlphaFoldDB" id="A0A5C4S8M1"/>
<evidence type="ECO:0000256" key="8">
    <source>
        <dbReference type="ARBA" id="ARBA00023139"/>
    </source>
</evidence>
<comment type="subunit">
    <text evidence="4">Homodimer.</text>
</comment>
<dbReference type="InterPro" id="IPR022272">
    <property type="entry name" value="Lipocalin_CS"/>
</dbReference>
<comment type="subcellular location">
    <subcellularLocation>
        <location evidence="1">Cell outer membrane</location>
    </subcellularLocation>
    <subcellularLocation>
        <location evidence="2">Membrane</location>
        <topology evidence="2">Lipid-anchor</topology>
    </subcellularLocation>
</comment>
<dbReference type="CDD" id="cd19438">
    <property type="entry name" value="lipocalin_Blc-like"/>
    <property type="match status" value="1"/>
</dbReference>
<keyword evidence="9" id="KW-0998">Cell outer membrane</keyword>
<dbReference type="InterPro" id="IPR012674">
    <property type="entry name" value="Calycin"/>
</dbReference>
<evidence type="ECO:0000256" key="6">
    <source>
        <dbReference type="ARBA" id="ARBA00023121"/>
    </source>
</evidence>
<evidence type="ECO:0000259" key="15">
    <source>
        <dbReference type="Pfam" id="PF08212"/>
    </source>
</evidence>
<gene>
    <name evidence="16" type="ORF">FGF66_02600</name>
</gene>
<evidence type="ECO:0000313" key="16">
    <source>
        <dbReference type="EMBL" id="TNJ39840.1"/>
    </source>
</evidence>
<keyword evidence="5 13" id="KW-0732">Signal</keyword>
<dbReference type="Pfam" id="PF08212">
    <property type="entry name" value="Lipocalin_2"/>
    <property type="match status" value="1"/>
</dbReference>
<evidence type="ECO:0000256" key="4">
    <source>
        <dbReference type="ARBA" id="ARBA00011738"/>
    </source>
</evidence>
<accession>A0A5C4S8M1</accession>
<dbReference type="GO" id="GO:0009279">
    <property type="term" value="C:cell outer membrane"/>
    <property type="evidence" value="ECO:0007669"/>
    <property type="project" value="UniProtKB-SubCell"/>
</dbReference>
<comment type="function">
    <text evidence="11">Involved in the storage or transport of lipids necessary for membrane maintenance under stressful conditions. Displays a binding preference for lysophospholipids.</text>
</comment>
<dbReference type="GO" id="GO:0006950">
    <property type="term" value="P:response to stress"/>
    <property type="evidence" value="ECO:0007669"/>
    <property type="project" value="UniProtKB-ARBA"/>
</dbReference>
<feature type="signal peptide" evidence="13">
    <location>
        <begin position="1"/>
        <end position="21"/>
    </location>
</feature>
<dbReference type="PANTHER" id="PTHR10612:SF34">
    <property type="entry name" value="APOLIPOPROTEIN D"/>
    <property type="match status" value="1"/>
</dbReference>
<dbReference type="RefSeq" id="WP_139456143.1">
    <property type="nucleotide sequence ID" value="NZ_VDCH01000003.1"/>
</dbReference>
<evidence type="ECO:0000256" key="1">
    <source>
        <dbReference type="ARBA" id="ARBA00004442"/>
    </source>
</evidence>
<name>A0A5C4S8M1_CHLTI</name>
<dbReference type="PANTHER" id="PTHR10612">
    <property type="entry name" value="APOLIPOPROTEIN D"/>
    <property type="match status" value="1"/>
</dbReference>
<sequence length="177" mass="20072">MKKLFLPLLLWIATLAGCAGAPEGIVAVDNFKLDRYLGTWYEIARIENRFERGSEQVSANYTLRKDGMVQVLNKGYYPDKKKWKTAEGKAKFAGDPNVGALKVSFFGPFYGPYNVFALDRDNYSWAMVTASSRDYFWILARTPQMEPALYAKLLEEAKAQGFDTSRVMRTRQVSATP</sequence>
<evidence type="ECO:0000256" key="13">
    <source>
        <dbReference type="PIRNR" id="PIRNR036893"/>
    </source>
</evidence>
<evidence type="ECO:0000256" key="11">
    <source>
        <dbReference type="ARBA" id="ARBA00057024"/>
    </source>
</evidence>
<dbReference type="EMBL" id="VDCH01000003">
    <property type="protein sequence ID" value="TNJ39840.1"/>
    <property type="molecule type" value="Genomic_DNA"/>
</dbReference>
<evidence type="ECO:0000256" key="14">
    <source>
        <dbReference type="PIRSR" id="PIRSR036893-52"/>
    </source>
</evidence>
<keyword evidence="8 14" id="KW-0564">Palmitate</keyword>
<keyword evidence="17" id="KW-1185">Reference proteome</keyword>